<dbReference type="Gene3D" id="3.40.630.30">
    <property type="match status" value="1"/>
</dbReference>
<dbReference type="PANTHER" id="PTHR43792">
    <property type="entry name" value="GNAT FAMILY, PUTATIVE (AFU_ORTHOLOGUE AFUA_3G00765)-RELATED-RELATED"/>
    <property type="match status" value="1"/>
</dbReference>
<evidence type="ECO:0000259" key="1">
    <source>
        <dbReference type="PROSITE" id="PS51186"/>
    </source>
</evidence>
<organism evidence="2">
    <name type="scientific">Paraconexibacter sp. AEG42_29</name>
    <dbReference type="NCBI Taxonomy" id="2997339"/>
    <lineage>
        <taxon>Bacteria</taxon>
        <taxon>Bacillati</taxon>
        <taxon>Actinomycetota</taxon>
        <taxon>Thermoleophilia</taxon>
        <taxon>Solirubrobacterales</taxon>
        <taxon>Paraconexibacteraceae</taxon>
        <taxon>Paraconexibacter</taxon>
    </lineage>
</organism>
<dbReference type="CDD" id="cd04301">
    <property type="entry name" value="NAT_SF"/>
    <property type="match status" value="1"/>
</dbReference>
<protein>
    <recommendedName>
        <fullName evidence="1">N-acetyltransferase domain-containing protein</fullName>
    </recommendedName>
</protein>
<dbReference type="Pfam" id="PF13302">
    <property type="entry name" value="Acetyltransf_3"/>
    <property type="match status" value="1"/>
</dbReference>
<gene>
    <name evidence="2" type="ORF">DSM112329_01777</name>
</gene>
<evidence type="ECO:0000313" key="2">
    <source>
        <dbReference type="EMBL" id="XAY04939.1"/>
    </source>
</evidence>
<dbReference type="PROSITE" id="PS51186">
    <property type="entry name" value="GNAT"/>
    <property type="match status" value="1"/>
</dbReference>
<proteinExistence type="predicted"/>
<dbReference type="SUPFAM" id="SSF55729">
    <property type="entry name" value="Acyl-CoA N-acyltransferases (Nat)"/>
    <property type="match status" value="1"/>
</dbReference>
<sequence>MALLPPDLVLHGDRLTLRPSVEPDVDALVAVLAEPAVKRWWRENDHDDVRQELHVGLTILLGETVVGWLLVHEEDEPDYPSVAFDIALSERLHGAGYGQEAMRVVLRHCIAAGHHRFTIDPAVDNVRAINSYAAVGFKPVGVLREQERWEDGHWGDGLLMDLLARELIDPDAPPAAEG</sequence>
<dbReference type="InterPro" id="IPR000182">
    <property type="entry name" value="GNAT_dom"/>
</dbReference>
<dbReference type="GO" id="GO:0016747">
    <property type="term" value="F:acyltransferase activity, transferring groups other than amino-acyl groups"/>
    <property type="evidence" value="ECO:0007669"/>
    <property type="project" value="InterPro"/>
</dbReference>
<feature type="domain" description="N-acetyltransferase" evidence="1">
    <location>
        <begin position="15"/>
        <end position="165"/>
    </location>
</feature>
<reference evidence="2" key="1">
    <citation type="submission" date="2022-12" db="EMBL/GenBank/DDBJ databases">
        <title>Paraconexibacter alkalitolerans sp. nov. and Baekduia alba sp. nov., isolated from soil and emended description of the genera Paraconexibacter (Chun et al., 2020) and Baekduia (An et al., 2020).</title>
        <authorList>
            <person name="Vieira S."/>
            <person name="Huber K.J."/>
            <person name="Geppert A."/>
            <person name="Wolf J."/>
            <person name="Neumann-Schaal M."/>
            <person name="Muesken M."/>
            <person name="Overmann J."/>
        </authorList>
    </citation>
    <scope>NUCLEOTIDE SEQUENCE</scope>
    <source>
        <strain evidence="2">AEG42_29</strain>
    </source>
</reference>
<dbReference type="KEGG" id="parq:DSM112329_01777"/>
<dbReference type="EMBL" id="CP114014">
    <property type="protein sequence ID" value="XAY04939.1"/>
    <property type="molecule type" value="Genomic_DNA"/>
</dbReference>
<dbReference type="RefSeq" id="WP_354701463.1">
    <property type="nucleotide sequence ID" value="NZ_CP114014.1"/>
</dbReference>
<dbReference type="InterPro" id="IPR051531">
    <property type="entry name" value="N-acetyltransferase"/>
</dbReference>
<accession>A0AAU7ATJ6</accession>
<dbReference type="InterPro" id="IPR016181">
    <property type="entry name" value="Acyl_CoA_acyltransferase"/>
</dbReference>
<name>A0AAU7ATJ6_9ACTN</name>
<dbReference type="AlphaFoldDB" id="A0AAU7ATJ6"/>